<comment type="subcellular location">
    <subcellularLocation>
        <location evidence="1">Membrane</location>
        <topology evidence="1">Multi-pass membrane protein</topology>
    </subcellularLocation>
</comment>
<dbReference type="AlphaFoldDB" id="A0AAD9P2X1"/>
<dbReference type="Gene3D" id="1.20.1070.10">
    <property type="entry name" value="Rhodopsin 7-helix transmembrane proteins"/>
    <property type="match status" value="1"/>
</dbReference>
<evidence type="ECO:0000256" key="3">
    <source>
        <dbReference type="ARBA" id="ARBA00022989"/>
    </source>
</evidence>
<feature type="transmembrane region" description="Helical" evidence="8">
    <location>
        <begin position="97"/>
        <end position="118"/>
    </location>
</feature>
<keyword evidence="2 8" id="KW-0812">Transmembrane</keyword>
<feature type="transmembrane region" description="Helical" evidence="8">
    <location>
        <begin position="138"/>
        <end position="160"/>
    </location>
</feature>
<organism evidence="10 11">
    <name type="scientific">Ridgeia piscesae</name>
    <name type="common">Tubeworm</name>
    <dbReference type="NCBI Taxonomy" id="27915"/>
    <lineage>
        <taxon>Eukaryota</taxon>
        <taxon>Metazoa</taxon>
        <taxon>Spiralia</taxon>
        <taxon>Lophotrochozoa</taxon>
        <taxon>Annelida</taxon>
        <taxon>Polychaeta</taxon>
        <taxon>Sedentaria</taxon>
        <taxon>Canalipalpata</taxon>
        <taxon>Sabellida</taxon>
        <taxon>Siboglinidae</taxon>
        <taxon>Ridgeia</taxon>
    </lineage>
</organism>
<evidence type="ECO:0000256" key="1">
    <source>
        <dbReference type="ARBA" id="ARBA00004141"/>
    </source>
</evidence>
<evidence type="ECO:0000256" key="7">
    <source>
        <dbReference type="ARBA" id="ARBA00023224"/>
    </source>
</evidence>
<comment type="caution">
    <text evidence="10">The sequence shown here is derived from an EMBL/GenBank/DDBJ whole genome shotgun (WGS) entry which is preliminary data.</text>
</comment>
<evidence type="ECO:0000256" key="2">
    <source>
        <dbReference type="ARBA" id="ARBA00022692"/>
    </source>
</evidence>
<feature type="domain" description="G-protein coupled receptors family 1 profile" evidence="9">
    <location>
        <begin position="76"/>
        <end position="286"/>
    </location>
</feature>
<dbReference type="Pfam" id="PF00001">
    <property type="entry name" value="7tm_1"/>
    <property type="match status" value="1"/>
</dbReference>
<dbReference type="SUPFAM" id="SSF81321">
    <property type="entry name" value="Family A G protein-coupled receptor-like"/>
    <property type="match status" value="1"/>
</dbReference>
<evidence type="ECO:0000259" key="9">
    <source>
        <dbReference type="PROSITE" id="PS50262"/>
    </source>
</evidence>
<dbReference type="GO" id="GO:0004930">
    <property type="term" value="F:G protein-coupled receptor activity"/>
    <property type="evidence" value="ECO:0007669"/>
    <property type="project" value="UniProtKB-KW"/>
</dbReference>
<protein>
    <recommendedName>
        <fullName evidence="9">G-protein coupled receptors family 1 profile domain-containing protein</fullName>
    </recommendedName>
</protein>
<evidence type="ECO:0000256" key="8">
    <source>
        <dbReference type="SAM" id="Phobius"/>
    </source>
</evidence>
<keyword evidence="4" id="KW-0297">G-protein coupled receptor</keyword>
<dbReference type="EMBL" id="JAODUO010000176">
    <property type="protein sequence ID" value="KAK2187163.1"/>
    <property type="molecule type" value="Genomic_DNA"/>
</dbReference>
<keyword evidence="11" id="KW-1185">Reference proteome</keyword>
<dbReference type="PROSITE" id="PS50262">
    <property type="entry name" value="G_PROTEIN_RECEP_F1_2"/>
    <property type="match status" value="1"/>
</dbReference>
<evidence type="ECO:0000313" key="11">
    <source>
        <dbReference type="Proteomes" id="UP001209878"/>
    </source>
</evidence>
<feature type="transmembrane region" description="Helical" evidence="8">
    <location>
        <begin position="181"/>
        <end position="203"/>
    </location>
</feature>
<keyword evidence="7" id="KW-0807">Transducer</keyword>
<dbReference type="InterPro" id="IPR000276">
    <property type="entry name" value="GPCR_Rhodpsn"/>
</dbReference>
<evidence type="ECO:0000256" key="5">
    <source>
        <dbReference type="ARBA" id="ARBA00023136"/>
    </source>
</evidence>
<accession>A0AAD9P2X1</accession>
<evidence type="ECO:0000256" key="4">
    <source>
        <dbReference type="ARBA" id="ARBA00023040"/>
    </source>
</evidence>
<proteinExistence type="predicted"/>
<dbReference type="InterPro" id="IPR017452">
    <property type="entry name" value="GPCR_Rhodpsn_7TM"/>
</dbReference>
<sequence>MTALLSMTPNLTYVVTATPTGENILTTAAPCAGACSTGSDFVYLNSSIVSRFKYDEVGAFVVSVIMPCILCLGCISNVAFIIVFVRVRSMRTTTNVYLVNLACADLAFLLSVISDKLIRYSVSPFSADYSVWGPNGCRIITAMIFLPHYVSELTITLFTFERYVAVCQPMKSVYFSSVRRTLVYIGTTWLVAVVFMTPCLYFIDGRYFYLKYTADVQSADTLPTRMLKCGIRPVTIGGIMTLQCYAIQVGTGDPLCYGLQVDYADYLCNVTYMARCSPPSTQGMFF</sequence>
<dbReference type="PANTHER" id="PTHR24243">
    <property type="entry name" value="G-PROTEIN COUPLED RECEPTOR"/>
    <property type="match status" value="1"/>
</dbReference>
<dbReference type="GO" id="GO:0005886">
    <property type="term" value="C:plasma membrane"/>
    <property type="evidence" value="ECO:0007669"/>
    <property type="project" value="TreeGrafter"/>
</dbReference>
<keyword evidence="5 8" id="KW-0472">Membrane</keyword>
<name>A0AAD9P2X1_RIDPI</name>
<reference evidence="10" key="1">
    <citation type="journal article" date="2023" name="Mol. Biol. Evol.">
        <title>Third-Generation Sequencing Reveals the Adaptive Role of the Epigenome in Three Deep-Sea Polychaetes.</title>
        <authorList>
            <person name="Perez M."/>
            <person name="Aroh O."/>
            <person name="Sun Y."/>
            <person name="Lan Y."/>
            <person name="Juniper S.K."/>
            <person name="Young C.R."/>
            <person name="Angers B."/>
            <person name="Qian P.Y."/>
        </authorList>
    </citation>
    <scope>NUCLEOTIDE SEQUENCE</scope>
    <source>
        <strain evidence="10">R07B-5</strain>
    </source>
</reference>
<dbReference type="Proteomes" id="UP001209878">
    <property type="component" value="Unassembled WGS sequence"/>
</dbReference>
<evidence type="ECO:0000256" key="6">
    <source>
        <dbReference type="ARBA" id="ARBA00023170"/>
    </source>
</evidence>
<evidence type="ECO:0000313" key="10">
    <source>
        <dbReference type="EMBL" id="KAK2187163.1"/>
    </source>
</evidence>
<keyword evidence="3 8" id="KW-1133">Transmembrane helix</keyword>
<keyword evidence="6" id="KW-0675">Receptor</keyword>
<dbReference type="PRINTS" id="PR00237">
    <property type="entry name" value="GPCRRHODOPSN"/>
</dbReference>
<feature type="transmembrane region" description="Helical" evidence="8">
    <location>
        <begin position="59"/>
        <end position="85"/>
    </location>
</feature>
<gene>
    <name evidence="10" type="ORF">NP493_173g03027</name>
</gene>
<dbReference type="PANTHER" id="PTHR24243:SF208">
    <property type="entry name" value="PYROKININ-1 RECEPTOR"/>
    <property type="match status" value="1"/>
</dbReference>